<keyword evidence="2" id="KW-1185">Reference proteome</keyword>
<dbReference type="Pfam" id="PF17924">
    <property type="entry name" value="TetR_C_19"/>
    <property type="match status" value="1"/>
</dbReference>
<name>A0ABV9M3R6_9ENTE</name>
<reference evidence="2" key="1">
    <citation type="journal article" date="2019" name="Int. J. Syst. Evol. Microbiol.">
        <title>The Global Catalogue of Microorganisms (GCM) 10K type strain sequencing project: providing services to taxonomists for standard genome sequencing and annotation.</title>
        <authorList>
            <consortium name="The Broad Institute Genomics Platform"/>
            <consortium name="The Broad Institute Genome Sequencing Center for Infectious Disease"/>
            <person name="Wu L."/>
            <person name="Ma J."/>
        </authorList>
    </citation>
    <scope>NUCLEOTIDE SEQUENCE [LARGE SCALE GENOMIC DNA]</scope>
    <source>
        <strain evidence="2">CGMCC 1.19061</strain>
    </source>
</reference>
<dbReference type="Proteomes" id="UP001596026">
    <property type="component" value="Unassembled WGS sequence"/>
</dbReference>
<accession>A0ABV9M3R6</accession>
<gene>
    <name evidence="1" type="ORF">ACFO3L_01410</name>
</gene>
<evidence type="ECO:0008006" key="3">
    <source>
        <dbReference type="Google" id="ProtNLM"/>
    </source>
</evidence>
<dbReference type="EMBL" id="JBHSGT010000013">
    <property type="protein sequence ID" value="MFC4709303.1"/>
    <property type="molecule type" value="Genomic_DNA"/>
</dbReference>
<comment type="caution">
    <text evidence="1">The sequence shown here is derived from an EMBL/GenBank/DDBJ whole genome shotgun (WGS) entry which is preliminary data.</text>
</comment>
<dbReference type="RefSeq" id="WP_379963101.1">
    <property type="nucleotide sequence ID" value="NZ_JBHSGT010000013.1"/>
</dbReference>
<dbReference type="Gene3D" id="1.10.357.10">
    <property type="entry name" value="Tetracycline Repressor, domain 2"/>
    <property type="match status" value="1"/>
</dbReference>
<evidence type="ECO:0000313" key="1">
    <source>
        <dbReference type="EMBL" id="MFC4709303.1"/>
    </source>
</evidence>
<evidence type="ECO:0000313" key="2">
    <source>
        <dbReference type="Proteomes" id="UP001596026"/>
    </source>
</evidence>
<sequence length="126" mass="15136">MSLIFFRGIRDYFTWCDALERTSNYWKGLVLLTRVNHQSTVRKSDFKKDSIYAKQWIALLKKNHYHVDSKEEAVALLSFMTEMIIDSLTNWIINQSDTQDFLRDFDYRVKWLTQGITDKKKEDDEQ</sequence>
<organism evidence="1 2">
    <name type="scientific">Enterococcus eurekensis</name>
    <dbReference type="NCBI Taxonomy" id="1159753"/>
    <lineage>
        <taxon>Bacteria</taxon>
        <taxon>Bacillati</taxon>
        <taxon>Bacillota</taxon>
        <taxon>Bacilli</taxon>
        <taxon>Lactobacillales</taxon>
        <taxon>Enterococcaceae</taxon>
        <taxon>Enterococcus</taxon>
    </lineage>
</organism>
<proteinExistence type="predicted"/>
<protein>
    <recommendedName>
        <fullName evidence="3">Transcriptional regulator TetR C-terminal Firmicutes type domain-containing protein</fullName>
    </recommendedName>
</protein>